<organism evidence="7 8">
    <name type="scientific">Notothenia coriiceps</name>
    <name type="common">black rockcod</name>
    <dbReference type="NCBI Taxonomy" id="8208"/>
    <lineage>
        <taxon>Eukaryota</taxon>
        <taxon>Metazoa</taxon>
        <taxon>Chordata</taxon>
        <taxon>Craniata</taxon>
        <taxon>Vertebrata</taxon>
        <taxon>Euteleostomi</taxon>
        <taxon>Actinopterygii</taxon>
        <taxon>Neopterygii</taxon>
        <taxon>Teleostei</taxon>
        <taxon>Neoteleostei</taxon>
        <taxon>Acanthomorphata</taxon>
        <taxon>Eupercaria</taxon>
        <taxon>Perciformes</taxon>
        <taxon>Notothenioidei</taxon>
        <taxon>Nototheniidae</taxon>
        <taxon>Notothenia</taxon>
    </lineage>
</organism>
<dbReference type="Proteomes" id="UP000504611">
    <property type="component" value="Unplaced"/>
</dbReference>
<evidence type="ECO:0000259" key="6">
    <source>
        <dbReference type="PROSITE" id="PS50067"/>
    </source>
</evidence>
<keyword evidence="3" id="KW-0067">ATP-binding</keyword>
<dbReference type="GeneID" id="104946970"/>
<name>A0A6I9NAB1_9TELE</name>
<reference evidence="8" key="1">
    <citation type="submission" date="2025-08" db="UniProtKB">
        <authorList>
            <consortium name="RefSeq"/>
        </authorList>
    </citation>
    <scope>IDENTIFICATION</scope>
    <source>
        <tissue evidence="8">Muscle</tissue>
    </source>
</reference>
<dbReference type="Pfam" id="PF16796">
    <property type="entry name" value="Microtub_bd"/>
    <property type="match status" value="1"/>
</dbReference>
<dbReference type="KEGG" id="ncc:104946970"/>
<evidence type="ECO:0000256" key="4">
    <source>
        <dbReference type="ARBA" id="ARBA00023212"/>
    </source>
</evidence>
<keyword evidence="2" id="KW-0547">Nucleotide-binding</keyword>
<dbReference type="AlphaFoldDB" id="A0A6I9NAB1"/>
<evidence type="ECO:0000256" key="3">
    <source>
        <dbReference type="ARBA" id="ARBA00022840"/>
    </source>
</evidence>
<dbReference type="GO" id="GO:0003777">
    <property type="term" value="F:microtubule motor activity"/>
    <property type="evidence" value="ECO:0007669"/>
    <property type="project" value="InterPro"/>
</dbReference>
<evidence type="ECO:0000256" key="5">
    <source>
        <dbReference type="PROSITE-ProRule" id="PRU00283"/>
    </source>
</evidence>
<dbReference type="GO" id="GO:0015630">
    <property type="term" value="C:microtubule cytoskeleton"/>
    <property type="evidence" value="ECO:0007669"/>
    <property type="project" value="TreeGrafter"/>
</dbReference>
<sequence length="150" mass="17360">MNLLSLHPALRTLTSDYNCLKRQVQEFPFMLEKAISEAKQEICQVISDVSSTNEQLLRKYKREMNLRKKCHNELVRLKGNIRVFCRVRPVSQEEQDSADSKTMLSFDSEDDAVLYLCNKGKTMTFDLDKVFTPGATQEEVRTGVKHLKRS</sequence>
<dbReference type="GO" id="GO:0008017">
    <property type="term" value="F:microtubule binding"/>
    <property type="evidence" value="ECO:0007669"/>
    <property type="project" value="InterPro"/>
</dbReference>
<dbReference type="RefSeq" id="XP_010771190.1">
    <property type="nucleotide sequence ID" value="XM_010772888.1"/>
</dbReference>
<keyword evidence="4" id="KW-0963">Cytoplasm</keyword>
<evidence type="ECO:0000256" key="2">
    <source>
        <dbReference type="ARBA" id="ARBA00022741"/>
    </source>
</evidence>
<dbReference type="Gene3D" id="3.40.850.10">
    <property type="entry name" value="Kinesin motor domain"/>
    <property type="match status" value="1"/>
</dbReference>
<evidence type="ECO:0000256" key="1">
    <source>
        <dbReference type="ARBA" id="ARBA00004245"/>
    </source>
</evidence>
<dbReference type="InterPro" id="IPR031852">
    <property type="entry name" value="Vik1/Cik1_MT-bd"/>
</dbReference>
<dbReference type="PANTHER" id="PTHR47972:SF5">
    <property type="entry name" value="KINESIN-LIKE PROTEIN KIFC3"/>
    <property type="match status" value="1"/>
</dbReference>
<dbReference type="InterPro" id="IPR036961">
    <property type="entry name" value="Kinesin_motor_dom_sf"/>
</dbReference>
<comment type="subcellular location">
    <subcellularLocation>
        <location evidence="1">Cytoplasm</location>
        <location evidence="1">Cytoskeleton</location>
    </subcellularLocation>
</comment>
<accession>A0A6I9NAB1</accession>
<dbReference type="GO" id="GO:0005524">
    <property type="term" value="F:ATP binding"/>
    <property type="evidence" value="ECO:0007669"/>
    <property type="project" value="UniProtKB-KW"/>
</dbReference>
<evidence type="ECO:0000313" key="7">
    <source>
        <dbReference type="Proteomes" id="UP000504611"/>
    </source>
</evidence>
<gene>
    <name evidence="8" type="primary">LOC104946970</name>
</gene>
<feature type="non-terminal residue" evidence="8">
    <location>
        <position position="150"/>
    </location>
</feature>
<comment type="caution">
    <text evidence="5">Lacks conserved residue(s) required for the propagation of feature annotation.</text>
</comment>
<dbReference type="GO" id="GO:0007018">
    <property type="term" value="P:microtubule-based movement"/>
    <property type="evidence" value="ECO:0007669"/>
    <property type="project" value="InterPro"/>
</dbReference>
<feature type="domain" description="Kinesin motor" evidence="6">
    <location>
        <begin position="80"/>
        <end position="150"/>
    </location>
</feature>
<dbReference type="InterPro" id="IPR001752">
    <property type="entry name" value="Kinesin_motor_dom"/>
</dbReference>
<protein>
    <submittedName>
        <fullName evidence="8">Kinesin-like protein KIFC3</fullName>
    </submittedName>
</protein>
<keyword evidence="7" id="KW-1185">Reference proteome</keyword>
<dbReference type="SUPFAM" id="SSF52540">
    <property type="entry name" value="P-loop containing nucleoside triphosphate hydrolases"/>
    <property type="match status" value="1"/>
</dbReference>
<dbReference type="InterPro" id="IPR027417">
    <property type="entry name" value="P-loop_NTPase"/>
</dbReference>
<dbReference type="PANTHER" id="PTHR47972">
    <property type="entry name" value="KINESIN-LIKE PROTEIN KLP-3"/>
    <property type="match status" value="1"/>
</dbReference>
<comment type="similarity">
    <text evidence="5">Belongs to the TRAFAC class myosin-kinesin ATPase superfamily. Kinesin family.</text>
</comment>
<dbReference type="PROSITE" id="PS50067">
    <property type="entry name" value="KINESIN_MOTOR_2"/>
    <property type="match status" value="1"/>
</dbReference>
<proteinExistence type="inferred from homology"/>
<dbReference type="OrthoDB" id="3176171at2759"/>
<evidence type="ECO:0000313" key="8">
    <source>
        <dbReference type="RefSeq" id="XP_010771190.1"/>
    </source>
</evidence>
<dbReference type="InterPro" id="IPR027640">
    <property type="entry name" value="Kinesin-like_fam"/>
</dbReference>
<keyword evidence="4" id="KW-0206">Cytoskeleton</keyword>